<evidence type="ECO:0000313" key="1">
    <source>
        <dbReference type="EMBL" id="TWU60457.1"/>
    </source>
</evidence>
<dbReference type="EMBL" id="SJPW01000001">
    <property type="protein sequence ID" value="TWU60457.1"/>
    <property type="molecule type" value="Genomic_DNA"/>
</dbReference>
<dbReference type="Proteomes" id="UP000318288">
    <property type="component" value="Unassembled WGS sequence"/>
</dbReference>
<organism evidence="1 2">
    <name type="scientific">Rubripirellula tenax</name>
    <dbReference type="NCBI Taxonomy" id="2528015"/>
    <lineage>
        <taxon>Bacteria</taxon>
        <taxon>Pseudomonadati</taxon>
        <taxon>Planctomycetota</taxon>
        <taxon>Planctomycetia</taxon>
        <taxon>Pirellulales</taxon>
        <taxon>Pirellulaceae</taxon>
        <taxon>Rubripirellula</taxon>
    </lineage>
</organism>
<sequence length="104" mass="11846">MGMVQFGAYNVCAPHAALCFYLDCEYDEYPDRIATWRPDLLTVRHLCTQMLLIDNPVMRGINTIDVVPNENCSIHANFGNCNDCLTSRRMPQIDKVCPESRSMT</sequence>
<comment type="caution">
    <text evidence="1">The sequence shown here is derived from an EMBL/GenBank/DDBJ whole genome shotgun (WGS) entry which is preliminary data.</text>
</comment>
<accession>A0A5C6FKC3</accession>
<reference evidence="1 2" key="1">
    <citation type="submission" date="2019-02" db="EMBL/GenBank/DDBJ databases">
        <title>Deep-cultivation of Planctomycetes and their phenomic and genomic characterization uncovers novel biology.</title>
        <authorList>
            <person name="Wiegand S."/>
            <person name="Jogler M."/>
            <person name="Boedeker C."/>
            <person name="Pinto D."/>
            <person name="Vollmers J."/>
            <person name="Rivas-Marin E."/>
            <person name="Kohn T."/>
            <person name="Peeters S.H."/>
            <person name="Heuer A."/>
            <person name="Rast P."/>
            <person name="Oberbeckmann S."/>
            <person name="Bunk B."/>
            <person name="Jeske O."/>
            <person name="Meyerdierks A."/>
            <person name="Storesund J.E."/>
            <person name="Kallscheuer N."/>
            <person name="Luecker S."/>
            <person name="Lage O.M."/>
            <person name="Pohl T."/>
            <person name="Merkel B.J."/>
            <person name="Hornburger P."/>
            <person name="Mueller R.-W."/>
            <person name="Bruemmer F."/>
            <person name="Labrenz M."/>
            <person name="Spormann A.M."/>
            <person name="Op Den Camp H."/>
            <person name="Overmann J."/>
            <person name="Amann R."/>
            <person name="Jetten M.S.M."/>
            <person name="Mascher T."/>
            <person name="Medema M.H."/>
            <person name="Devos D.P."/>
            <person name="Kaster A.-K."/>
            <person name="Ovreas L."/>
            <person name="Rohde M."/>
            <person name="Galperin M.Y."/>
            <person name="Jogler C."/>
        </authorList>
    </citation>
    <scope>NUCLEOTIDE SEQUENCE [LARGE SCALE GENOMIC DNA]</scope>
    <source>
        <strain evidence="1 2">Poly51</strain>
    </source>
</reference>
<gene>
    <name evidence="1" type="ORF">Poly51_07330</name>
</gene>
<protein>
    <submittedName>
        <fullName evidence="1">Uncharacterized protein</fullName>
    </submittedName>
</protein>
<dbReference type="AlphaFoldDB" id="A0A5C6FKC3"/>
<name>A0A5C6FKC3_9BACT</name>
<evidence type="ECO:0000313" key="2">
    <source>
        <dbReference type="Proteomes" id="UP000318288"/>
    </source>
</evidence>
<proteinExistence type="predicted"/>
<keyword evidence="2" id="KW-1185">Reference proteome</keyword>